<evidence type="ECO:0000256" key="4">
    <source>
        <dbReference type="ARBA" id="ARBA00023136"/>
    </source>
</evidence>
<feature type="transmembrane region" description="Helical" evidence="5">
    <location>
        <begin position="20"/>
        <end position="37"/>
    </location>
</feature>
<feature type="transmembrane region" description="Helical" evidence="5">
    <location>
        <begin position="43"/>
        <end position="70"/>
    </location>
</feature>
<feature type="transmembrane region" description="Helical" evidence="5">
    <location>
        <begin position="176"/>
        <end position="195"/>
    </location>
</feature>
<gene>
    <name evidence="6" type="ORF">ENT08_08795</name>
</gene>
<dbReference type="InterPro" id="IPR007318">
    <property type="entry name" value="Phopholipid_MeTrfase"/>
</dbReference>
<keyword evidence="4 5" id="KW-0472">Membrane</keyword>
<keyword evidence="2 5" id="KW-0812">Transmembrane</keyword>
<dbReference type="AlphaFoldDB" id="A0A7V4G9H1"/>
<keyword evidence="6" id="KW-0489">Methyltransferase</keyword>
<evidence type="ECO:0000313" key="6">
    <source>
        <dbReference type="EMBL" id="HGS05810.1"/>
    </source>
</evidence>
<comment type="caution">
    <text evidence="6">The sequence shown here is derived from an EMBL/GenBank/DDBJ whole genome shotgun (WGS) entry which is preliminary data.</text>
</comment>
<organism evidence="6">
    <name type="scientific">Desulfobacca acetoxidans</name>
    <dbReference type="NCBI Taxonomy" id="60893"/>
    <lineage>
        <taxon>Bacteria</taxon>
        <taxon>Pseudomonadati</taxon>
        <taxon>Thermodesulfobacteriota</taxon>
        <taxon>Desulfobaccia</taxon>
        <taxon>Desulfobaccales</taxon>
        <taxon>Desulfobaccaceae</taxon>
        <taxon>Desulfobacca</taxon>
    </lineage>
</organism>
<evidence type="ECO:0000256" key="3">
    <source>
        <dbReference type="ARBA" id="ARBA00022989"/>
    </source>
</evidence>
<dbReference type="GO" id="GO:0008168">
    <property type="term" value="F:methyltransferase activity"/>
    <property type="evidence" value="ECO:0007669"/>
    <property type="project" value="UniProtKB-KW"/>
</dbReference>
<evidence type="ECO:0000256" key="2">
    <source>
        <dbReference type="ARBA" id="ARBA00022692"/>
    </source>
</evidence>
<keyword evidence="6" id="KW-0808">Transferase</keyword>
<proteinExistence type="predicted"/>
<comment type="subcellular location">
    <subcellularLocation>
        <location evidence="1">Endomembrane system</location>
        <topology evidence="1">Multi-pass membrane protein</topology>
    </subcellularLocation>
</comment>
<dbReference type="PANTHER" id="PTHR12714:SF9">
    <property type="entry name" value="PROTEIN-S-ISOPRENYLCYSTEINE O-METHYLTRANSFERASE"/>
    <property type="match status" value="1"/>
</dbReference>
<name>A0A7V4G9H1_9BACT</name>
<sequence>MTAKPRGVSTIEWLRKPLTILAALVFLALVAMYRSRWEEGSPILPALFFLGGCILAGVGALGRMWCSLYVSGYKTTRLVATGPYSMCRHPLYFFTLLGALGVGLTTATLTLPALIALGFGLYYPAVIRAEEAKLRRKHQDLYEAYCQRTPAFFPRISRFTEPEEYLTHPRIFRSHLWSAVWFIWLIGVLEVLKAVQRAGLMPFRLLLY</sequence>
<feature type="transmembrane region" description="Helical" evidence="5">
    <location>
        <begin position="91"/>
        <end position="123"/>
    </location>
</feature>
<dbReference type="EMBL" id="DSXI01000523">
    <property type="protein sequence ID" value="HGS05810.1"/>
    <property type="molecule type" value="Genomic_DNA"/>
</dbReference>
<keyword evidence="3 5" id="KW-1133">Transmembrane helix</keyword>
<dbReference type="GO" id="GO:0032259">
    <property type="term" value="P:methylation"/>
    <property type="evidence" value="ECO:0007669"/>
    <property type="project" value="UniProtKB-KW"/>
</dbReference>
<evidence type="ECO:0000256" key="5">
    <source>
        <dbReference type="SAM" id="Phobius"/>
    </source>
</evidence>
<dbReference type="PANTHER" id="PTHR12714">
    <property type="entry name" value="PROTEIN-S ISOPRENYLCYSTEINE O-METHYLTRANSFERASE"/>
    <property type="match status" value="1"/>
</dbReference>
<evidence type="ECO:0000256" key="1">
    <source>
        <dbReference type="ARBA" id="ARBA00004127"/>
    </source>
</evidence>
<dbReference type="Pfam" id="PF04191">
    <property type="entry name" value="PEMT"/>
    <property type="match status" value="1"/>
</dbReference>
<dbReference type="GO" id="GO:0012505">
    <property type="term" value="C:endomembrane system"/>
    <property type="evidence" value="ECO:0007669"/>
    <property type="project" value="UniProtKB-SubCell"/>
</dbReference>
<dbReference type="Gene3D" id="1.20.120.1630">
    <property type="match status" value="1"/>
</dbReference>
<accession>A0A7V4G9H1</accession>
<reference evidence="6" key="1">
    <citation type="journal article" date="2020" name="mSystems">
        <title>Genome- and Community-Level Interaction Insights into Carbon Utilization and Element Cycling Functions of Hydrothermarchaeota in Hydrothermal Sediment.</title>
        <authorList>
            <person name="Zhou Z."/>
            <person name="Liu Y."/>
            <person name="Xu W."/>
            <person name="Pan J."/>
            <person name="Luo Z.H."/>
            <person name="Li M."/>
        </authorList>
    </citation>
    <scope>NUCLEOTIDE SEQUENCE [LARGE SCALE GENOMIC DNA]</scope>
    <source>
        <strain evidence="6">SpSt-548</strain>
    </source>
</reference>
<protein>
    <submittedName>
        <fullName evidence="6">Isoprenylcysteine carboxylmethyltransferase family protein</fullName>
    </submittedName>
</protein>